<dbReference type="OrthoDB" id="543156at2759"/>
<name>D8LVY8_BLAHO</name>
<evidence type="ECO:0000313" key="3">
    <source>
        <dbReference type="EMBL" id="CBK19977.2"/>
    </source>
</evidence>
<evidence type="ECO:0000313" key="4">
    <source>
        <dbReference type="EMBL" id="CBK20037.2"/>
    </source>
</evidence>
<dbReference type="FunCoup" id="D8LVY8">
    <property type="interactions" value="64"/>
</dbReference>
<dbReference type="GO" id="GO:1903189">
    <property type="term" value="P:glyoxal metabolic process"/>
    <property type="evidence" value="ECO:0007669"/>
    <property type="project" value="TreeGrafter"/>
</dbReference>
<dbReference type="RefSeq" id="XP_012894025.1">
    <property type="nucleotide sequence ID" value="XM_013038571.1"/>
</dbReference>
<dbReference type="GeneID" id="24917686"/>
<dbReference type="PANTHER" id="PTHR48094">
    <property type="entry name" value="PROTEIN/NUCLEIC ACID DEGLYCASE DJ-1-RELATED"/>
    <property type="match status" value="1"/>
</dbReference>
<dbReference type="NCBIfam" id="TIGR01383">
    <property type="entry name" value="not_thiJ"/>
    <property type="match status" value="1"/>
</dbReference>
<feature type="domain" description="DJ-1/PfpI" evidence="2">
    <location>
        <begin position="3"/>
        <end position="163"/>
    </location>
</feature>
<dbReference type="Pfam" id="PF01965">
    <property type="entry name" value="DJ-1_PfpI"/>
    <property type="match status" value="1"/>
</dbReference>
<evidence type="ECO:0000259" key="2">
    <source>
        <dbReference type="Pfam" id="PF01965"/>
    </source>
</evidence>
<dbReference type="PANTHER" id="PTHR48094:SF12">
    <property type="entry name" value="PARKINSON DISEASE PROTEIN 7 HOMOLOG"/>
    <property type="match status" value="1"/>
</dbReference>
<dbReference type="SUPFAM" id="SSF52317">
    <property type="entry name" value="Class I glutamine amidotransferase-like"/>
    <property type="match status" value="1"/>
</dbReference>
<evidence type="ECO:0000313" key="5">
    <source>
        <dbReference type="Proteomes" id="UP000008312"/>
    </source>
</evidence>
<gene>
    <name evidence="3" type="ORF">GSBLH_T00000374001</name>
    <name evidence="4" type="ORF">GSBLH_T00000427001</name>
</gene>
<dbReference type="FunFam" id="3.40.50.880:FF:000015">
    <property type="entry name" value="Protein DJ-1 homolog C"/>
    <property type="match status" value="1"/>
</dbReference>
<dbReference type="Proteomes" id="UP000008312">
    <property type="component" value="Unassembled WGS sequence"/>
</dbReference>
<reference evidence="3" key="1">
    <citation type="submission" date="2010-02" db="EMBL/GenBank/DDBJ databases">
        <title>Sequencing and annotation of the Blastocystis hominis genome.</title>
        <authorList>
            <person name="Wincker P."/>
        </authorList>
    </citation>
    <scope>NUCLEOTIDE SEQUENCE</scope>
    <source>
        <strain evidence="3">Singapore isolate B</strain>
    </source>
</reference>
<protein>
    <recommendedName>
        <fullName evidence="2">DJ-1/PfpI domain-containing protein</fullName>
    </recommendedName>
</protein>
<accession>D8LVY8</accession>
<dbReference type="GO" id="GO:0005737">
    <property type="term" value="C:cytoplasm"/>
    <property type="evidence" value="ECO:0007669"/>
    <property type="project" value="UniProtKB-ARBA"/>
</dbReference>
<sequence>MPRALVAVSEGSEELETIGIVDVLRRGKVNVTLASVDHQKTVKCSKGTIITADALLKDVKDETFDAIVLPGGLPGAEHLRDSKTLSKLLEKQKEEGRIYAAICASPAVVFASHNLLEGVKATCYPSFKEDIEHYVNDKVVVSGNCITSQGPGTVAEFALQLVESLCGKATRASVAKGMIYNSCV</sequence>
<proteinExistence type="predicted"/>
<dbReference type="EMBL" id="FN668638">
    <property type="protein sequence ID" value="CBK19977.2"/>
    <property type="molecule type" value="Genomic_DNA"/>
</dbReference>
<dbReference type="InParanoid" id="D8LVY8"/>
<keyword evidence="1" id="KW-0677">Repeat</keyword>
<dbReference type="OMA" id="KATCYPG"/>
<dbReference type="InterPro" id="IPR002818">
    <property type="entry name" value="DJ-1/PfpI"/>
</dbReference>
<evidence type="ECO:0000256" key="1">
    <source>
        <dbReference type="ARBA" id="ARBA00022737"/>
    </source>
</evidence>
<dbReference type="Gene3D" id="3.40.50.880">
    <property type="match status" value="1"/>
</dbReference>
<dbReference type="AlphaFoldDB" id="D8LVY8"/>
<dbReference type="CDD" id="cd03135">
    <property type="entry name" value="GATase1_DJ-1"/>
    <property type="match status" value="1"/>
</dbReference>
<dbReference type="GeneID" id="24917736"/>
<dbReference type="EMBL" id="FN668638">
    <property type="protein sequence ID" value="CBK20037.2"/>
    <property type="molecule type" value="Genomic_DNA"/>
</dbReference>
<dbReference type="InterPro" id="IPR050325">
    <property type="entry name" value="Prot/Nucl_acid_deglycase"/>
</dbReference>
<keyword evidence="5" id="KW-1185">Reference proteome</keyword>
<dbReference type="RefSeq" id="XP_012894085.1">
    <property type="nucleotide sequence ID" value="XM_013038631.1"/>
</dbReference>
<organism evidence="3">
    <name type="scientific">Blastocystis hominis</name>
    <dbReference type="NCBI Taxonomy" id="12968"/>
    <lineage>
        <taxon>Eukaryota</taxon>
        <taxon>Sar</taxon>
        <taxon>Stramenopiles</taxon>
        <taxon>Bigyra</taxon>
        <taxon>Opalozoa</taxon>
        <taxon>Opalinata</taxon>
        <taxon>Blastocystidae</taxon>
        <taxon>Blastocystis</taxon>
    </lineage>
</organism>
<dbReference type="InterPro" id="IPR006287">
    <property type="entry name" value="DJ-1"/>
</dbReference>
<dbReference type="InterPro" id="IPR029062">
    <property type="entry name" value="Class_I_gatase-like"/>
</dbReference>